<dbReference type="Pfam" id="PF03283">
    <property type="entry name" value="PAE"/>
    <property type="match status" value="1"/>
</dbReference>
<feature type="transmembrane region" description="Helical" evidence="10">
    <location>
        <begin position="43"/>
        <end position="62"/>
    </location>
</feature>
<evidence type="ECO:0000256" key="8">
    <source>
        <dbReference type="ARBA" id="ARBA00023136"/>
    </source>
</evidence>
<evidence type="ECO:0000256" key="2">
    <source>
        <dbReference type="ARBA" id="ARBA00004141"/>
    </source>
</evidence>
<organism evidence="11 12">
    <name type="scientific">Brassica napus</name>
    <name type="common">Rape</name>
    <dbReference type="NCBI Taxonomy" id="3708"/>
    <lineage>
        <taxon>Eukaryota</taxon>
        <taxon>Viridiplantae</taxon>
        <taxon>Streptophyta</taxon>
        <taxon>Embryophyta</taxon>
        <taxon>Tracheophyta</taxon>
        <taxon>Spermatophyta</taxon>
        <taxon>Magnoliopsida</taxon>
        <taxon>eudicotyledons</taxon>
        <taxon>Gunneridae</taxon>
        <taxon>Pentapetalae</taxon>
        <taxon>rosids</taxon>
        <taxon>malvids</taxon>
        <taxon>Brassicales</taxon>
        <taxon>Brassicaceae</taxon>
        <taxon>Brassiceae</taxon>
        <taxon>Brassica</taxon>
    </lineage>
</organism>
<comment type="function">
    <text evidence="1">Hydrolyzes acetyl esters in homogalacturonan regions of pectin. In type I primary cell wall, galacturonic acid residues of pectin can be acetylated at the O-2 and O-3 positions. Decreasing the degree of acetylation of pectin gels in vitro alters their physical properties.</text>
</comment>
<dbReference type="PANTHER" id="PTHR21562">
    <property type="entry name" value="NOTUM-RELATED"/>
    <property type="match status" value="1"/>
</dbReference>
<evidence type="ECO:0000256" key="9">
    <source>
        <dbReference type="ARBA" id="ARBA00023316"/>
    </source>
</evidence>
<accession>A0ABQ7WWG6</accession>
<evidence type="ECO:0000256" key="7">
    <source>
        <dbReference type="ARBA" id="ARBA00022989"/>
    </source>
</evidence>
<keyword evidence="12" id="KW-1185">Reference proteome</keyword>
<evidence type="ECO:0000256" key="5">
    <source>
        <dbReference type="ARBA" id="ARBA00022512"/>
    </source>
</evidence>
<feature type="transmembrane region" description="Helical" evidence="10">
    <location>
        <begin position="532"/>
        <end position="553"/>
    </location>
</feature>
<dbReference type="Proteomes" id="UP000824890">
    <property type="component" value="Unassembled WGS sequence"/>
</dbReference>
<feature type="transmembrane region" description="Helical" evidence="10">
    <location>
        <begin position="275"/>
        <end position="299"/>
    </location>
</feature>
<keyword evidence="8 10" id="KW-0472">Membrane</keyword>
<evidence type="ECO:0000313" key="12">
    <source>
        <dbReference type="Proteomes" id="UP000824890"/>
    </source>
</evidence>
<evidence type="ECO:0000256" key="10">
    <source>
        <dbReference type="SAM" id="Phobius"/>
    </source>
</evidence>
<evidence type="ECO:0000313" key="11">
    <source>
        <dbReference type="EMBL" id="KAH0835407.1"/>
    </source>
</evidence>
<keyword evidence="6 10" id="KW-0812">Transmembrane</keyword>
<protein>
    <recommendedName>
        <fullName evidence="13">Pectin acetylesterase</fullName>
    </recommendedName>
</protein>
<dbReference type="EMBL" id="JAGKQM010003066">
    <property type="protein sequence ID" value="KAH0835407.1"/>
    <property type="molecule type" value="Genomic_DNA"/>
</dbReference>
<sequence length="986" mass="112565">ITSGTESKSWVLVLQDASSVERNVKNPARSVMDRYAKWKQRELLVILFYAVAFYAYALRISLRLSHDHYLKLRGLAPGWLIPSRRNDVSDAQWRNFRGNLPILSFVFAVFTVIANGSRSLFKLKAKGMTILWLFLSLVYLTYLHGACVIFILSIATANFLLVKVFARKKFFPFMLWAFNLFFLLCNRIYEGYSFSIFGPQFEYLDNFRGTFRWHICFNFVVLRMISFGYDYHWGQLDSHFDLEKHVTRCSLCKLGKTCYVVRQEKDIASDSSCSFSLYLCYLVYAPLYLAGPIISFNAFASQLDVPQNTHSVKDVARYGLRWLFSFLLMELMTQFFYYNAFVISGLWRELSPVEIFIIGYGVLNFMWLKFLLLWRYFRFWSLVNGIETVENMPNCINNCYSLETFWKTWHASFNRWLIRYMYIPLGGSRRKFLNVWVVFTFVAVWHDLEWKLLSWAWLTCLFFMPEMLLKSASNAIKVQSAFGEFLLRELKALSGAVTITCLMMANLAGYVIGPSGLSLFVSSFLSKEGLPVLGGVFFSFYVGTKLMFHIKDLRSGVHRPSSETPCVSSEMKKLLLSLTLFGLTLLILPVNGIMEFDEMEWFTSFNGTKVFKTESDVYSEAKFPMVGLTLIQSAAAKGAVCLDGSLPGYHLHRGFGSGAKNWLVQLEGGGWCDTIRNCVYRKTSRRGSSKYMEKNMPFTGILSDKAAENPDFYNWNRVKVRYCDGGSFSGDSENKAAQLQFRGKRIWLAAMEDLMAKGMRQSKQALLSGCSAGGLAAILRCDDFGDMFSPSTRVKCLSDAGFFLDAIDVSGGRSLRRLYAGVVKLQNLETKLSKDCLNRLNPTSCFFPQNLINQIKTPLFILNAAYDSWQIQESLAPKSADPSGSWHDCRLDYTKCNSTQIQFLQGFRTRMVNLIKGFAKPSKNGVFLNSCFAHCQTERHDTWYSQNSPAGIAVAVGDWYFERGGAKLIDCAYPCDKTCHNLVFRG</sequence>
<evidence type="ECO:0000256" key="4">
    <source>
        <dbReference type="ARBA" id="ARBA00005784"/>
    </source>
</evidence>
<dbReference type="InterPro" id="IPR004299">
    <property type="entry name" value="MBOAT_fam"/>
</dbReference>
<keyword evidence="5" id="KW-0134">Cell wall</keyword>
<evidence type="ECO:0000256" key="1">
    <source>
        <dbReference type="ARBA" id="ARBA00003534"/>
    </source>
</evidence>
<reference evidence="11 12" key="1">
    <citation type="submission" date="2021-05" db="EMBL/GenBank/DDBJ databases">
        <title>Genome Assembly of Synthetic Allotetraploid Brassica napus Reveals Homoeologous Exchanges between Subgenomes.</title>
        <authorList>
            <person name="Davis J.T."/>
        </authorList>
    </citation>
    <scope>NUCLEOTIDE SEQUENCE [LARGE SCALE GENOMIC DNA]</scope>
    <source>
        <strain evidence="12">cv. Da-Ae</strain>
        <tissue evidence="11">Seedling</tissue>
    </source>
</reference>
<dbReference type="Pfam" id="PF03062">
    <property type="entry name" value="MBOAT"/>
    <property type="match status" value="1"/>
</dbReference>
<evidence type="ECO:0008006" key="13">
    <source>
        <dbReference type="Google" id="ProtNLM"/>
    </source>
</evidence>
<evidence type="ECO:0000256" key="3">
    <source>
        <dbReference type="ARBA" id="ARBA00004191"/>
    </source>
</evidence>
<feature type="transmembrane region" description="Helical" evidence="10">
    <location>
        <begin position="355"/>
        <end position="374"/>
    </location>
</feature>
<comment type="similarity">
    <text evidence="4">Belongs to the pectinacetylesterase family.</text>
</comment>
<keyword evidence="9" id="KW-0961">Cell wall biogenesis/degradation</keyword>
<dbReference type="InterPro" id="IPR004963">
    <property type="entry name" value="PAE/NOTUM"/>
</dbReference>
<name>A0ABQ7WWG6_BRANA</name>
<feature type="transmembrane region" description="Helical" evidence="10">
    <location>
        <begin position="320"/>
        <end position="343"/>
    </location>
</feature>
<feature type="transmembrane region" description="Helical" evidence="10">
    <location>
        <begin position="170"/>
        <end position="189"/>
    </location>
</feature>
<feature type="non-terminal residue" evidence="11">
    <location>
        <position position="1"/>
    </location>
</feature>
<dbReference type="PANTHER" id="PTHR21562:SF75">
    <property type="entry name" value="PECTIN ACETYLESTERASE 2"/>
    <property type="match status" value="1"/>
</dbReference>
<proteinExistence type="inferred from homology"/>
<feature type="transmembrane region" description="Helical" evidence="10">
    <location>
        <begin position="210"/>
        <end position="229"/>
    </location>
</feature>
<comment type="subcellular location">
    <subcellularLocation>
        <location evidence="2">Membrane</location>
        <topology evidence="2">Multi-pass membrane protein</topology>
    </subcellularLocation>
    <subcellularLocation>
        <location evidence="3">Secreted</location>
        <location evidence="3">Cell wall</location>
    </subcellularLocation>
</comment>
<feature type="transmembrane region" description="Helical" evidence="10">
    <location>
        <begin position="129"/>
        <end position="155"/>
    </location>
</feature>
<comment type="caution">
    <text evidence="11">The sequence shown here is derived from an EMBL/GenBank/DDBJ whole genome shotgun (WGS) entry which is preliminary data.</text>
</comment>
<keyword evidence="7 10" id="KW-1133">Transmembrane helix</keyword>
<feature type="transmembrane region" description="Helical" evidence="10">
    <location>
        <begin position="574"/>
        <end position="594"/>
    </location>
</feature>
<feature type="transmembrane region" description="Helical" evidence="10">
    <location>
        <begin position="490"/>
        <end position="512"/>
    </location>
</feature>
<keyword evidence="5" id="KW-0964">Secreted</keyword>
<gene>
    <name evidence="11" type="ORF">HID58_092457</name>
</gene>
<feature type="transmembrane region" description="Helical" evidence="10">
    <location>
        <begin position="100"/>
        <end position="117"/>
    </location>
</feature>
<evidence type="ECO:0000256" key="6">
    <source>
        <dbReference type="ARBA" id="ARBA00022692"/>
    </source>
</evidence>